<sequence>MKFNKIVLILFLKVIFYFNSFISCYNDGGGSSSSSSSSIGNNEGSGGNCESYLSNFLNEKCVHFSIVGIDSENLNQESLKGNLKLLEDEQILVPVGDIINSLNSNLKTFCNKKGLLQPINDHLKIKDFKLLTNGTIKINDQISHLNCLNFDIINFKLNNYSYLFSLKGYEECPNILNIGEPCTQENNNSENDSILSPISPNKLPICQPRDNPLESNYCPGSFQSIEKNNGKPFNIILNVSIVSKGLDNFGDNYYHHKVIVKNNESYGVKDIRLHSIQFLQYIPYHSRYPNGDFLVPRSSSLLGPGREYTFVFNCTHPYPSISVVNLVRGIPPPQYS</sequence>
<name>A0AAN7U2P3_9MYCE</name>
<feature type="signal peptide" evidence="1">
    <location>
        <begin position="1"/>
        <end position="24"/>
    </location>
</feature>
<dbReference type="GO" id="GO:0031012">
    <property type="term" value="C:extracellular matrix"/>
    <property type="evidence" value="ECO:0007669"/>
    <property type="project" value="TreeGrafter"/>
</dbReference>
<feature type="chain" id="PRO_5042892983" evidence="1">
    <location>
        <begin position="25"/>
        <end position="336"/>
    </location>
</feature>
<comment type="caution">
    <text evidence="2">The sequence shown here is derived from an EMBL/GenBank/DDBJ whole genome shotgun (WGS) entry which is preliminary data.</text>
</comment>
<dbReference type="GO" id="GO:0030198">
    <property type="term" value="P:extracellular matrix organization"/>
    <property type="evidence" value="ECO:0007669"/>
    <property type="project" value="TreeGrafter"/>
</dbReference>
<keyword evidence="1" id="KW-0732">Signal</keyword>
<evidence type="ECO:0000256" key="1">
    <source>
        <dbReference type="SAM" id="SignalP"/>
    </source>
</evidence>
<dbReference type="Proteomes" id="UP001344447">
    <property type="component" value="Unassembled WGS sequence"/>
</dbReference>
<dbReference type="AlphaFoldDB" id="A0AAN7U2P3"/>
<proteinExistence type="predicted"/>
<dbReference type="EMBL" id="JAVFKY010000002">
    <property type="protein sequence ID" value="KAK5580315.1"/>
    <property type="molecule type" value="Genomic_DNA"/>
</dbReference>
<dbReference type="PANTHER" id="PTHR33239">
    <property type="entry name" value="CELLULOSE-BINDING DOMAIN-CONTAINING PROTEIN-RELATED"/>
    <property type="match status" value="1"/>
</dbReference>
<keyword evidence="3" id="KW-1185">Reference proteome</keyword>
<organism evidence="2 3">
    <name type="scientific">Dictyostelium firmibasis</name>
    <dbReference type="NCBI Taxonomy" id="79012"/>
    <lineage>
        <taxon>Eukaryota</taxon>
        <taxon>Amoebozoa</taxon>
        <taxon>Evosea</taxon>
        <taxon>Eumycetozoa</taxon>
        <taxon>Dictyostelia</taxon>
        <taxon>Dictyosteliales</taxon>
        <taxon>Dictyosteliaceae</taxon>
        <taxon>Dictyostelium</taxon>
    </lineage>
</organism>
<dbReference type="InterPro" id="IPR052879">
    <property type="entry name" value="Dd_Spore_Germination_Stalk"/>
</dbReference>
<reference evidence="2 3" key="1">
    <citation type="submission" date="2023-11" db="EMBL/GenBank/DDBJ databases">
        <title>Dfirmibasis_genome.</title>
        <authorList>
            <person name="Edelbroek B."/>
            <person name="Kjellin J."/>
            <person name="Jerlstrom-Hultqvist J."/>
            <person name="Soderbom F."/>
        </authorList>
    </citation>
    <scope>NUCLEOTIDE SEQUENCE [LARGE SCALE GENOMIC DNA]</scope>
    <source>
        <strain evidence="2 3">TNS-C-14</strain>
    </source>
</reference>
<dbReference type="PROSITE" id="PS51257">
    <property type="entry name" value="PROKAR_LIPOPROTEIN"/>
    <property type="match status" value="1"/>
</dbReference>
<evidence type="ECO:0000313" key="2">
    <source>
        <dbReference type="EMBL" id="KAK5580315.1"/>
    </source>
</evidence>
<dbReference type="PANTHER" id="PTHR33239:SF5">
    <property type="entry name" value="CARBOHYDRATE BINDING DOMAIN-CONTAINING PROTEIN-RELATED"/>
    <property type="match status" value="1"/>
</dbReference>
<dbReference type="GO" id="GO:0005201">
    <property type="term" value="F:extracellular matrix structural constituent"/>
    <property type="evidence" value="ECO:0007669"/>
    <property type="project" value="TreeGrafter"/>
</dbReference>
<protein>
    <submittedName>
        <fullName evidence="2">Uncharacterized protein</fullName>
    </submittedName>
</protein>
<evidence type="ECO:0000313" key="3">
    <source>
        <dbReference type="Proteomes" id="UP001344447"/>
    </source>
</evidence>
<gene>
    <name evidence="2" type="ORF">RB653_000331</name>
</gene>
<accession>A0AAN7U2P3</accession>